<evidence type="ECO:0000313" key="3">
    <source>
        <dbReference type="Proteomes" id="UP000799750"/>
    </source>
</evidence>
<evidence type="ECO:0000313" key="2">
    <source>
        <dbReference type="EMBL" id="KAF2495006.1"/>
    </source>
</evidence>
<evidence type="ECO:0000256" key="1">
    <source>
        <dbReference type="SAM" id="MobiDB-lite"/>
    </source>
</evidence>
<name>A0A6A6QS72_9PEZI</name>
<protein>
    <recommendedName>
        <fullName evidence="4">F-box domain-containing protein</fullName>
    </recommendedName>
</protein>
<sequence>MARSKKTTEPGKVSRSGGQWDMTTKWYTRQKLPTSAASSGASNGPSSDAFRFMDLPKDIRLMVYECLPNMSNIPSPLNDSLPDTDDCFLRDWTFNTAILATCKQVREEAQALLKIRMAALHQDPLYLLVQTTSSGRDLKKALGPLYILSSAIWFFGIHLAKQDRENNNQRGIEEQLAMTDFRMECAWADETHYGLKYETVREDMLLFLSRIVHAFLERRPFEVELVYDLSLPDDTPASLRPLITIELVQCALGKHFDHRVKVLGTPEQKTELAERMVKYLVAFGQQNVEPRTLAHFERPIMASAYDEISDRLHLEPEVLRIPCRK</sequence>
<accession>A0A6A6QS72</accession>
<feature type="region of interest" description="Disordered" evidence="1">
    <location>
        <begin position="1"/>
        <end position="24"/>
    </location>
</feature>
<reference evidence="2" key="1">
    <citation type="journal article" date="2020" name="Stud. Mycol.">
        <title>101 Dothideomycetes genomes: a test case for predicting lifestyles and emergence of pathogens.</title>
        <authorList>
            <person name="Haridas S."/>
            <person name="Albert R."/>
            <person name="Binder M."/>
            <person name="Bloem J."/>
            <person name="Labutti K."/>
            <person name="Salamov A."/>
            <person name="Andreopoulos B."/>
            <person name="Baker S."/>
            <person name="Barry K."/>
            <person name="Bills G."/>
            <person name="Bluhm B."/>
            <person name="Cannon C."/>
            <person name="Castanera R."/>
            <person name="Culley D."/>
            <person name="Daum C."/>
            <person name="Ezra D."/>
            <person name="Gonzalez J."/>
            <person name="Henrissat B."/>
            <person name="Kuo A."/>
            <person name="Liang C."/>
            <person name="Lipzen A."/>
            <person name="Lutzoni F."/>
            <person name="Magnuson J."/>
            <person name="Mondo S."/>
            <person name="Nolan M."/>
            <person name="Ohm R."/>
            <person name="Pangilinan J."/>
            <person name="Park H.-J."/>
            <person name="Ramirez L."/>
            <person name="Alfaro M."/>
            <person name="Sun H."/>
            <person name="Tritt A."/>
            <person name="Yoshinaga Y."/>
            <person name="Zwiers L.-H."/>
            <person name="Turgeon B."/>
            <person name="Goodwin S."/>
            <person name="Spatafora J."/>
            <person name="Crous P."/>
            <person name="Grigoriev I."/>
        </authorList>
    </citation>
    <scope>NUCLEOTIDE SEQUENCE</scope>
    <source>
        <strain evidence="2">CBS 269.34</strain>
    </source>
</reference>
<proteinExistence type="predicted"/>
<organism evidence="2 3">
    <name type="scientific">Lophium mytilinum</name>
    <dbReference type="NCBI Taxonomy" id="390894"/>
    <lineage>
        <taxon>Eukaryota</taxon>
        <taxon>Fungi</taxon>
        <taxon>Dikarya</taxon>
        <taxon>Ascomycota</taxon>
        <taxon>Pezizomycotina</taxon>
        <taxon>Dothideomycetes</taxon>
        <taxon>Pleosporomycetidae</taxon>
        <taxon>Mytilinidiales</taxon>
        <taxon>Mytilinidiaceae</taxon>
        <taxon>Lophium</taxon>
    </lineage>
</organism>
<dbReference type="EMBL" id="MU004190">
    <property type="protein sequence ID" value="KAF2495006.1"/>
    <property type="molecule type" value="Genomic_DNA"/>
</dbReference>
<dbReference type="OrthoDB" id="5314997at2759"/>
<keyword evidence="3" id="KW-1185">Reference proteome</keyword>
<gene>
    <name evidence="2" type="ORF">BU16DRAFT_562629</name>
</gene>
<evidence type="ECO:0008006" key="4">
    <source>
        <dbReference type="Google" id="ProtNLM"/>
    </source>
</evidence>
<dbReference type="AlphaFoldDB" id="A0A6A6QS72"/>
<dbReference type="Proteomes" id="UP000799750">
    <property type="component" value="Unassembled WGS sequence"/>
</dbReference>